<evidence type="ECO:0000259" key="7">
    <source>
        <dbReference type="Pfam" id="PF13184"/>
    </source>
</evidence>
<dbReference type="Gene3D" id="3.30.300.20">
    <property type="match status" value="2"/>
</dbReference>
<gene>
    <name evidence="9" type="ORF">FB563_0854</name>
</gene>
<dbReference type="GO" id="GO:0006353">
    <property type="term" value="P:DNA-templated transcription termination"/>
    <property type="evidence" value="ECO:0007669"/>
    <property type="project" value="UniProtKB-KW"/>
</dbReference>
<dbReference type="Proteomes" id="UP000318103">
    <property type="component" value="Unassembled WGS sequence"/>
</dbReference>
<name>A0A542UA58_9ACTN</name>
<dbReference type="InterPro" id="IPR030842">
    <property type="entry name" value="TF_NusA_bacterial"/>
</dbReference>
<keyword evidence="4" id="KW-0805">Transcription regulation</keyword>
<keyword evidence="1" id="KW-0806">Transcription termination</keyword>
<evidence type="ECO:0000259" key="8">
    <source>
        <dbReference type="Pfam" id="PF26594"/>
    </source>
</evidence>
<dbReference type="PANTHER" id="PTHR22648:SF0">
    <property type="entry name" value="TRANSCRIPTION TERMINATION_ANTITERMINATION PROTEIN NUSA"/>
    <property type="match status" value="1"/>
</dbReference>
<dbReference type="SUPFAM" id="SSF54814">
    <property type="entry name" value="Prokaryotic type KH domain (KH-domain type II)"/>
    <property type="match status" value="2"/>
</dbReference>
<dbReference type="GO" id="GO:0003723">
    <property type="term" value="F:RNA binding"/>
    <property type="evidence" value="ECO:0007669"/>
    <property type="project" value="UniProtKB-KW"/>
</dbReference>
<comment type="caution">
    <text evidence="9">The sequence shown here is derived from an EMBL/GenBank/DDBJ whole genome shotgun (WGS) entry which is preliminary data.</text>
</comment>
<dbReference type="InterPro" id="IPR009019">
    <property type="entry name" value="KH_sf_prok-type"/>
</dbReference>
<proteinExistence type="predicted"/>
<organism evidence="9 10">
    <name type="scientific">Streptomyces puniciscabiei</name>
    <dbReference type="NCBI Taxonomy" id="164348"/>
    <lineage>
        <taxon>Bacteria</taxon>
        <taxon>Bacillati</taxon>
        <taxon>Actinomycetota</taxon>
        <taxon>Actinomycetes</taxon>
        <taxon>Kitasatosporales</taxon>
        <taxon>Streptomycetaceae</taxon>
        <taxon>Streptomyces</taxon>
    </lineage>
</organism>
<evidence type="ECO:0000256" key="6">
    <source>
        <dbReference type="SAM" id="MobiDB-lite"/>
    </source>
</evidence>
<keyword evidence="2" id="KW-0963">Cytoplasm</keyword>
<evidence type="ECO:0000256" key="4">
    <source>
        <dbReference type="ARBA" id="ARBA00023015"/>
    </source>
</evidence>
<evidence type="ECO:0000313" key="10">
    <source>
        <dbReference type="Proteomes" id="UP000318103"/>
    </source>
</evidence>
<dbReference type="Pfam" id="PF13184">
    <property type="entry name" value="KH_NusA_1st"/>
    <property type="match status" value="1"/>
</dbReference>
<protein>
    <submittedName>
        <fullName evidence="9">Transcription antitermination factor NusA-like protein</fullName>
    </submittedName>
</protein>
<dbReference type="Pfam" id="PF26594">
    <property type="entry name" value="KH_NusA_2nd"/>
    <property type="match status" value="1"/>
</dbReference>
<dbReference type="InterPro" id="IPR015946">
    <property type="entry name" value="KH_dom-like_a/b"/>
</dbReference>
<dbReference type="RefSeq" id="WP_055706346.1">
    <property type="nucleotide sequence ID" value="NZ_JBPJFI010000001.1"/>
</dbReference>
<accession>A0A542UA58</accession>
<feature type="region of interest" description="Disordered" evidence="6">
    <location>
        <begin position="363"/>
        <end position="383"/>
    </location>
</feature>
<dbReference type="NCBIfam" id="NF041121">
    <property type="entry name" value="SAV_2336_NTERM"/>
    <property type="match status" value="1"/>
</dbReference>
<evidence type="ECO:0000313" key="9">
    <source>
        <dbReference type="EMBL" id="TQK95931.1"/>
    </source>
</evidence>
<keyword evidence="10" id="KW-1185">Reference proteome</keyword>
<evidence type="ECO:0000256" key="2">
    <source>
        <dbReference type="ARBA" id="ARBA00022490"/>
    </source>
</evidence>
<sequence>MFERVLKALADCGVGLSSEEFLDALWLATRLPPGPAGPLARMERTSGALSDDGLQAGDQGDSADAGGPATYARPAGPFRRPRRGRGALRGGAAPAPEPDRTFAVPPAAPAVSVRPPGEKALGAAELALGRALRPLRLHRPDPHRAELDIPRTVAAMAETGLPDIVLRPAEGHGLDLAILVDDGVSMLPWQRLATEVRLLMERSGAFRFVHTFSLDTRSPEGPLLGYRPFGTAPATLPPSAVADPSGRTLLIVVSDGVGRAWRDGRMHDLLDRLARVSPIAVLHTLPRRMWAGTGIRAEHWRVTTRRAAAANATWRVTDPVLPPDLRPFDGTPVPVLVPTPDAVAAWTRLVGSAGTSALLPLLAPAPRRTPSDAPSAAPTRPHQEPYAEVLRFRSFASTEAYRLAAHLAAVAPLPVPAMQLVRQALGASVDSGHLAEVFLSGLLRRVGDIERPPQQWQFDFAEGTRRILLGVIPPPELVRTTRAISSRLAELSGTAPSFLAWLPHPDGQDHIDTGQRALSWVDERVMRRLGVPLPDAPTPAVAPPPYDLAIRTPHSPPTPPGMAAKEMLIPWAAGEEADLKLKTAQALRAAGLTPSDVAAKIVFIAPPGPQALPAYTAVAGFTHRWVDAYADGSPLDMAGLQLFTERIGEVARPSTFLVWAQAGGPPADGMPTVPFAVDPDGQLDETSVRAVRYAARLRMVPPDSASAALTMLARIAALRTRGDTAWRLPVLSTGTEPPPAGKSTEGQGVDLELIRQTADRYRKEAVKGGETTEVVPVPPVSPLNRRIAEANAADPAAVLRRLGVTSEDGVRWTCPLDRGDHGDAVLTVASRPQVSCKHCYPRAVGLVRLVVDTLSLTPDEAAAFILNDSGDRFPAPGMAVTARVTGRTPEAYRCTVHDPVTGQAHEAILPAHAFRELHRDRPLSRLRKGDRVVALVLEPSADGLVLSLTAADLVERVLVGFVPELTTGEVVITGIARVAGALTKIAAAPTRPANTVRGAFVGRDAERIRGAQRLLSGGTTNEKFEVIAYSSDQRVLLVNALVYAEPTGILIDRQRAVVAVPHHQVRSAIGRGGLNAQLAGQLTGLYVKIVPAGTDLRLELD</sequence>
<dbReference type="EMBL" id="VFNX01000001">
    <property type="protein sequence ID" value="TQK95931.1"/>
    <property type="molecule type" value="Genomic_DNA"/>
</dbReference>
<evidence type="ECO:0000256" key="5">
    <source>
        <dbReference type="ARBA" id="ARBA00023163"/>
    </source>
</evidence>
<dbReference type="AlphaFoldDB" id="A0A542UA58"/>
<dbReference type="GO" id="GO:0005829">
    <property type="term" value="C:cytosol"/>
    <property type="evidence" value="ECO:0007669"/>
    <property type="project" value="TreeGrafter"/>
</dbReference>
<reference evidence="9 10" key="1">
    <citation type="submission" date="2019-06" db="EMBL/GenBank/DDBJ databases">
        <title>Sequencing the genomes of 1000 actinobacteria strains.</title>
        <authorList>
            <person name="Klenk H.-P."/>
        </authorList>
    </citation>
    <scope>NUCLEOTIDE SEQUENCE [LARGE SCALE GENOMIC DNA]</scope>
    <source>
        <strain evidence="9 10">DSM 41929</strain>
    </source>
</reference>
<keyword evidence="3" id="KW-0694">RNA-binding</keyword>
<dbReference type="InterPro" id="IPR047738">
    <property type="entry name" value="SAV_2336-like_N"/>
</dbReference>
<dbReference type="PANTHER" id="PTHR22648">
    <property type="entry name" value="TRANSCRIPTION TERMINATION FACTOR NUSA"/>
    <property type="match status" value="1"/>
</dbReference>
<evidence type="ECO:0000256" key="1">
    <source>
        <dbReference type="ARBA" id="ARBA00022472"/>
    </source>
</evidence>
<feature type="compositionally biased region" description="Low complexity" evidence="6">
    <location>
        <begin position="49"/>
        <end position="78"/>
    </location>
</feature>
<feature type="region of interest" description="Disordered" evidence="6">
    <location>
        <begin position="49"/>
        <end position="101"/>
    </location>
</feature>
<dbReference type="InterPro" id="IPR025249">
    <property type="entry name" value="TF_NusA_KH_1st"/>
</dbReference>
<dbReference type="InterPro" id="IPR058582">
    <property type="entry name" value="KH_NusA_2nd"/>
</dbReference>
<feature type="domain" description="NusA-like second KH" evidence="8">
    <location>
        <begin position="1036"/>
        <end position="1089"/>
    </location>
</feature>
<feature type="domain" description="Transcription factor NusA first KH" evidence="7">
    <location>
        <begin position="949"/>
        <end position="1017"/>
    </location>
</feature>
<dbReference type="OrthoDB" id="3483427at2"/>
<dbReference type="GO" id="GO:0031564">
    <property type="term" value="P:transcription antitermination"/>
    <property type="evidence" value="ECO:0007669"/>
    <property type="project" value="InterPro"/>
</dbReference>
<evidence type="ECO:0000256" key="3">
    <source>
        <dbReference type="ARBA" id="ARBA00022884"/>
    </source>
</evidence>
<keyword evidence="5" id="KW-0804">Transcription</keyword>